<feature type="transmembrane region" description="Helical" evidence="5">
    <location>
        <begin position="275"/>
        <end position="304"/>
    </location>
</feature>
<keyword evidence="2 5" id="KW-0812">Transmembrane</keyword>
<dbReference type="PANTHER" id="PTHR31162">
    <property type="entry name" value="MALIC ACID TRANSPORT PROTEIN-RELATED"/>
    <property type="match status" value="1"/>
</dbReference>
<accession>A0AA38RCU4</accession>
<feature type="transmembrane region" description="Helical" evidence="5">
    <location>
        <begin position="94"/>
        <end position="115"/>
    </location>
</feature>
<dbReference type="InterPro" id="IPR030185">
    <property type="entry name" value="Mae1"/>
</dbReference>
<evidence type="ECO:0000256" key="1">
    <source>
        <dbReference type="ARBA" id="ARBA00004141"/>
    </source>
</evidence>
<dbReference type="AlphaFoldDB" id="A0AA38RCU4"/>
<reference evidence="6" key="1">
    <citation type="submission" date="2022-07" db="EMBL/GenBank/DDBJ databases">
        <title>Fungi with potential for degradation of polypropylene.</title>
        <authorList>
            <person name="Gostincar C."/>
        </authorList>
    </citation>
    <scope>NUCLEOTIDE SEQUENCE</scope>
    <source>
        <strain evidence="6">EXF-13308</strain>
    </source>
</reference>
<dbReference type="Gene3D" id="1.50.10.150">
    <property type="entry name" value="Voltage-dependent anion channel"/>
    <property type="match status" value="1"/>
</dbReference>
<feature type="transmembrane region" description="Helical" evidence="5">
    <location>
        <begin position="348"/>
        <end position="375"/>
    </location>
</feature>
<dbReference type="GO" id="GO:0015140">
    <property type="term" value="F:malate transmembrane transporter activity"/>
    <property type="evidence" value="ECO:0007669"/>
    <property type="project" value="InterPro"/>
</dbReference>
<evidence type="ECO:0000256" key="2">
    <source>
        <dbReference type="ARBA" id="ARBA00022692"/>
    </source>
</evidence>
<organism evidence="6 7">
    <name type="scientific">Pleurostoma richardsiae</name>
    <dbReference type="NCBI Taxonomy" id="41990"/>
    <lineage>
        <taxon>Eukaryota</taxon>
        <taxon>Fungi</taxon>
        <taxon>Dikarya</taxon>
        <taxon>Ascomycota</taxon>
        <taxon>Pezizomycotina</taxon>
        <taxon>Sordariomycetes</taxon>
        <taxon>Sordariomycetidae</taxon>
        <taxon>Calosphaeriales</taxon>
        <taxon>Pleurostomataceae</taxon>
        <taxon>Pleurostoma</taxon>
    </lineage>
</organism>
<sequence length="386" mass="42644">MMATGKGRNPMRVGIKDRIACFQWTWFTMTMATGGVGSVLWSIPFRAEWLDALGIAVFIFNLCLFVTNSILLTLRFRFRPGSFTDSFTDQYESLFVPSFLVSIATILVNVCQYGVPNTSVWLLRTMEVLFWFYLGASMLTSAGMYLSLWSTLIFPIHTMTPVWVFPAYPLLLSAPFASSLVASAVQVGRMDVLNGVAIAMAAVTAQGTGFLISFTICAAFIYRLMTQKLPRDAQRPAMFISLGPSAFTSAGLVALGNQAGDILPPDFMGTPHSIVILKLLSVAAGLWLWGLSAWFFLVSAGSLWKYVRPGARRSRLPFSVTWFSFVFPNTALIMATEQLGRALGSRGLQVFGCCAAGCLVLVWAAVFVVMVRCLWRRELLWPKDDE</sequence>
<proteinExistence type="predicted"/>
<comment type="subcellular location">
    <subcellularLocation>
        <location evidence="1">Membrane</location>
        <topology evidence="1">Multi-pass membrane protein</topology>
    </subcellularLocation>
</comment>
<feature type="transmembrane region" description="Helical" evidence="5">
    <location>
        <begin position="162"/>
        <end position="185"/>
    </location>
</feature>
<feature type="transmembrane region" description="Helical" evidence="5">
    <location>
        <begin position="130"/>
        <end position="150"/>
    </location>
</feature>
<feature type="transmembrane region" description="Helical" evidence="5">
    <location>
        <begin position="49"/>
        <end position="74"/>
    </location>
</feature>
<dbReference type="CDD" id="cd09317">
    <property type="entry name" value="TDT_Mae1_like"/>
    <property type="match status" value="1"/>
</dbReference>
<dbReference type="InterPro" id="IPR038665">
    <property type="entry name" value="Voltage-dep_anion_channel_sf"/>
</dbReference>
<gene>
    <name evidence="6" type="ORF">NKR23_g11114</name>
</gene>
<feature type="transmembrane region" description="Helical" evidence="5">
    <location>
        <begin position="316"/>
        <end position="336"/>
    </location>
</feature>
<protein>
    <submittedName>
        <fullName evidence="6">C4-dicarboxylate transporter malic acid transporter</fullName>
    </submittedName>
</protein>
<feature type="transmembrane region" description="Helical" evidence="5">
    <location>
        <begin position="197"/>
        <end position="225"/>
    </location>
</feature>
<comment type="caution">
    <text evidence="6">The sequence shown here is derived from an EMBL/GenBank/DDBJ whole genome shotgun (WGS) entry which is preliminary data.</text>
</comment>
<dbReference type="GO" id="GO:0016020">
    <property type="term" value="C:membrane"/>
    <property type="evidence" value="ECO:0007669"/>
    <property type="project" value="UniProtKB-SubCell"/>
</dbReference>
<dbReference type="EMBL" id="JANBVO010000055">
    <property type="protein sequence ID" value="KAJ9132646.1"/>
    <property type="molecule type" value="Genomic_DNA"/>
</dbReference>
<dbReference type="Proteomes" id="UP001174694">
    <property type="component" value="Unassembled WGS sequence"/>
</dbReference>
<feature type="transmembrane region" description="Helical" evidence="5">
    <location>
        <begin position="21"/>
        <end position="43"/>
    </location>
</feature>
<keyword evidence="3 5" id="KW-1133">Transmembrane helix</keyword>
<dbReference type="Pfam" id="PF03595">
    <property type="entry name" value="SLAC1"/>
    <property type="match status" value="1"/>
</dbReference>
<keyword evidence="7" id="KW-1185">Reference proteome</keyword>
<evidence type="ECO:0000313" key="6">
    <source>
        <dbReference type="EMBL" id="KAJ9132646.1"/>
    </source>
</evidence>
<keyword evidence="4 5" id="KW-0472">Membrane</keyword>
<evidence type="ECO:0000256" key="5">
    <source>
        <dbReference type="SAM" id="Phobius"/>
    </source>
</evidence>
<name>A0AA38RCU4_9PEZI</name>
<dbReference type="PANTHER" id="PTHR31162:SF3">
    <property type="entry name" value="TRANSPORTER_MALIC ACID TRANSPORT PROTEIN, PUTATIVE-RELATED"/>
    <property type="match status" value="1"/>
</dbReference>
<evidence type="ECO:0000256" key="4">
    <source>
        <dbReference type="ARBA" id="ARBA00023136"/>
    </source>
</evidence>
<feature type="transmembrane region" description="Helical" evidence="5">
    <location>
        <begin position="237"/>
        <end position="255"/>
    </location>
</feature>
<evidence type="ECO:0000256" key="3">
    <source>
        <dbReference type="ARBA" id="ARBA00022989"/>
    </source>
</evidence>
<evidence type="ECO:0000313" key="7">
    <source>
        <dbReference type="Proteomes" id="UP001174694"/>
    </source>
</evidence>
<dbReference type="InterPro" id="IPR004695">
    <property type="entry name" value="SLAC1/Mae1/Ssu1/TehA"/>
</dbReference>